<dbReference type="InterPro" id="IPR009057">
    <property type="entry name" value="Homeodomain-like_sf"/>
</dbReference>
<dbReference type="GO" id="GO:0000981">
    <property type="term" value="F:DNA-binding transcription factor activity, RNA polymerase II-specific"/>
    <property type="evidence" value="ECO:0007669"/>
    <property type="project" value="InterPro"/>
</dbReference>
<sequence length="380" mass="44149">HLKSPIYQKSIEHVCNNDDSGLNVNNSISPLNNQLIIRNEQINNFVTTTKKVEFSSNEPTSCATSLTTTSSFSSSSVAVVVSSTNKRSRSAYTNLQLIELEKEFHYSNYLGQPRRLELAEQLGLTERQIKIWFQNRRMKQKKESIEKGKYDFYHPYNENSHFWYPHHSMNINQQEPFSYYQTTQLKSTTYSNNSLNNLLSTMPSPVNMPTFIDSTINNISNSINLEVFKNSNNKHQLNNHNTKQIMMNNGPIKDWSNSLTCNEELLDKKDYSMFKNSDFPPYNSSSSNLSSLLFCDHRFPEDSMDYFVDSNGTGVNHMNRYMINETNHKQILNNNNTNHSHSELSNQLKTYFEPKIISCQHQRTPQSTVYQYCHHNLNHC</sequence>
<accession>A0A183LTU0</accession>
<feature type="DNA-binding region" description="Homeobox" evidence="8">
    <location>
        <begin position="85"/>
        <end position="144"/>
    </location>
</feature>
<evidence type="ECO:0000256" key="8">
    <source>
        <dbReference type="PROSITE-ProRule" id="PRU00108"/>
    </source>
</evidence>
<dbReference type="STRING" id="48269.A0A183LTU0"/>
<evidence type="ECO:0000256" key="4">
    <source>
        <dbReference type="ARBA" id="ARBA00022473"/>
    </source>
</evidence>
<feature type="non-terminal residue" evidence="10">
    <location>
        <position position="1"/>
    </location>
</feature>
<keyword evidence="11" id="KW-1185">Reference proteome</keyword>
<proteinExistence type="inferred from homology"/>
<dbReference type="InterPro" id="IPR000047">
    <property type="entry name" value="HTH_motif"/>
</dbReference>
<dbReference type="GO" id="GO:0005634">
    <property type="term" value="C:nucleus"/>
    <property type="evidence" value="ECO:0007669"/>
    <property type="project" value="UniProtKB-SubCell"/>
</dbReference>
<gene>
    <name evidence="10" type="ORF">SMRZ_LOCUS7215</name>
</gene>
<name>A0A183LTU0_9TREM</name>
<dbReference type="Gene3D" id="1.10.10.60">
    <property type="entry name" value="Homeodomain-like"/>
    <property type="match status" value="1"/>
</dbReference>
<evidence type="ECO:0000256" key="7">
    <source>
        <dbReference type="ARBA" id="ARBA00023242"/>
    </source>
</evidence>
<evidence type="ECO:0000313" key="10">
    <source>
        <dbReference type="EMBL" id="VDO75229.1"/>
    </source>
</evidence>
<dbReference type="SMART" id="SM00389">
    <property type="entry name" value="HOX"/>
    <property type="match status" value="1"/>
</dbReference>
<evidence type="ECO:0000313" key="11">
    <source>
        <dbReference type="Proteomes" id="UP000277204"/>
    </source>
</evidence>
<comment type="function">
    <text evidence="1">Sequence-specific transcription factor which is part of a developmental regulatory system that provides cells with specific positional identities on the anterior-posterior axis.</text>
</comment>
<dbReference type="InterPro" id="IPR017970">
    <property type="entry name" value="Homeobox_CS"/>
</dbReference>
<evidence type="ECO:0000256" key="1">
    <source>
        <dbReference type="ARBA" id="ARBA00003263"/>
    </source>
</evidence>
<organism evidence="10 11">
    <name type="scientific">Schistosoma margrebowiei</name>
    <dbReference type="NCBI Taxonomy" id="48269"/>
    <lineage>
        <taxon>Eukaryota</taxon>
        <taxon>Metazoa</taxon>
        <taxon>Spiralia</taxon>
        <taxon>Lophotrochozoa</taxon>
        <taxon>Platyhelminthes</taxon>
        <taxon>Trematoda</taxon>
        <taxon>Digenea</taxon>
        <taxon>Strigeidida</taxon>
        <taxon>Schistosomatoidea</taxon>
        <taxon>Schistosomatidae</taxon>
        <taxon>Schistosoma</taxon>
    </lineage>
</organism>
<keyword evidence="4" id="KW-0217">Developmental protein</keyword>
<dbReference type="Proteomes" id="UP000277204">
    <property type="component" value="Unassembled WGS sequence"/>
</dbReference>
<protein>
    <submittedName>
        <fullName evidence="10">Uncharacterized protein</fullName>
    </submittedName>
</protein>
<evidence type="ECO:0000256" key="3">
    <source>
        <dbReference type="ARBA" id="ARBA00009107"/>
    </source>
</evidence>
<dbReference type="InterPro" id="IPR020479">
    <property type="entry name" value="HD_metazoa"/>
</dbReference>
<dbReference type="EMBL" id="UZAI01002863">
    <property type="protein sequence ID" value="VDO75229.1"/>
    <property type="molecule type" value="Genomic_DNA"/>
</dbReference>
<dbReference type="PANTHER" id="PTHR45664:SF11">
    <property type="entry name" value="HOMEOBOX PROTEIN HOX-B3"/>
    <property type="match status" value="1"/>
</dbReference>
<dbReference type="PRINTS" id="PR00031">
    <property type="entry name" value="HTHREPRESSR"/>
</dbReference>
<dbReference type="PROSITE" id="PS50071">
    <property type="entry name" value="HOMEOBOX_2"/>
    <property type="match status" value="1"/>
</dbReference>
<comment type="similarity">
    <text evidence="3">Belongs to the Antp homeobox family.</text>
</comment>
<dbReference type="InterPro" id="IPR001356">
    <property type="entry name" value="HD"/>
</dbReference>
<dbReference type="CDD" id="cd00086">
    <property type="entry name" value="homeodomain"/>
    <property type="match status" value="1"/>
</dbReference>
<dbReference type="PROSITE" id="PS00027">
    <property type="entry name" value="HOMEOBOX_1"/>
    <property type="match status" value="1"/>
</dbReference>
<dbReference type="SUPFAM" id="SSF46689">
    <property type="entry name" value="Homeodomain-like"/>
    <property type="match status" value="1"/>
</dbReference>
<evidence type="ECO:0000256" key="5">
    <source>
        <dbReference type="ARBA" id="ARBA00023125"/>
    </source>
</evidence>
<evidence type="ECO:0000256" key="9">
    <source>
        <dbReference type="RuleBase" id="RU000682"/>
    </source>
</evidence>
<keyword evidence="7 8" id="KW-0539">Nucleus</keyword>
<dbReference type="GO" id="GO:0000978">
    <property type="term" value="F:RNA polymerase II cis-regulatory region sequence-specific DNA binding"/>
    <property type="evidence" value="ECO:0007669"/>
    <property type="project" value="TreeGrafter"/>
</dbReference>
<dbReference type="GO" id="GO:0009952">
    <property type="term" value="P:anterior/posterior pattern specification"/>
    <property type="evidence" value="ECO:0007669"/>
    <property type="project" value="TreeGrafter"/>
</dbReference>
<evidence type="ECO:0000256" key="2">
    <source>
        <dbReference type="ARBA" id="ARBA00004123"/>
    </source>
</evidence>
<dbReference type="AlphaFoldDB" id="A0A183LTU0"/>
<dbReference type="PRINTS" id="PR00024">
    <property type="entry name" value="HOMEOBOX"/>
</dbReference>
<comment type="subcellular location">
    <subcellularLocation>
        <location evidence="2 8 9">Nucleus</location>
    </subcellularLocation>
</comment>
<keyword evidence="5 8" id="KW-0238">DNA-binding</keyword>
<keyword evidence="6 8" id="KW-0371">Homeobox</keyword>
<dbReference type="Pfam" id="PF00046">
    <property type="entry name" value="Homeodomain"/>
    <property type="match status" value="1"/>
</dbReference>
<reference evidence="10 11" key="1">
    <citation type="submission" date="2018-11" db="EMBL/GenBank/DDBJ databases">
        <authorList>
            <consortium name="Pathogen Informatics"/>
        </authorList>
    </citation>
    <scope>NUCLEOTIDE SEQUENCE [LARGE SCALE GENOMIC DNA]</scope>
    <source>
        <strain evidence="10 11">Zambia</strain>
    </source>
</reference>
<dbReference type="PANTHER" id="PTHR45664">
    <property type="entry name" value="PROTEIN ZERKNUELLT 1-RELATED"/>
    <property type="match status" value="1"/>
</dbReference>
<evidence type="ECO:0000256" key="6">
    <source>
        <dbReference type="ARBA" id="ARBA00023155"/>
    </source>
</evidence>